<keyword evidence="8" id="KW-1185">Reference proteome</keyword>
<dbReference type="InterPro" id="IPR052954">
    <property type="entry name" value="GPCR-Ligand_Int"/>
</dbReference>
<feature type="transmembrane region" description="Helical" evidence="5">
    <location>
        <begin position="181"/>
        <end position="201"/>
    </location>
</feature>
<reference evidence="7" key="1">
    <citation type="submission" date="2018-11" db="EMBL/GenBank/DDBJ databases">
        <authorList>
            <person name="Alioto T."/>
            <person name="Alioto T."/>
        </authorList>
    </citation>
    <scope>NUCLEOTIDE SEQUENCE</scope>
</reference>
<proteinExistence type="predicted"/>
<feature type="domain" description="G-protein coupled receptors family 1 profile" evidence="6">
    <location>
        <begin position="74"/>
        <end position="367"/>
    </location>
</feature>
<dbReference type="InterPro" id="IPR019427">
    <property type="entry name" value="7TM_GPCR_serpentine_rcpt_Srw"/>
</dbReference>
<feature type="transmembrane region" description="Helical" evidence="5">
    <location>
        <begin position="55"/>
        <end position="82"/>
    </location>
</feature>
<organism evidence="7 8">
    <name type="scientific">Mytilus galloprovincialis</name>
    <name type="common">Mediterranean mussel</name>
    <dbReference type="NCBI Taxonomy" id="29158"/>
    <lineage>
        <taxon>Eukaryota</taxon>
        <taxon>Metazoa</taxon>
        <taxon>Spiralia</taxon>
        <taxon>Lophotrochozoa</taxon>
        <taxon>Mollusca</taxon>
        <taxon>Bivalvia</taxon>
        <taxon>Autobranchia</taxon>
        <taxon>Pteriomorphia</taxon>
        <taxon>Mytilida</taxon>
        <taxon>Mytiloidea</taxon>
        <taxon>Mytilidae</taxon>
        <taxon>Mytilinae</taxon>
        <taxon>Mytilus</taxon>
    </lineage>
</organism>
<gene>
    <name evidence="7" type="ORF">MGAL_10B024727</name>
</gene>
<name>A0A8B6CES9_MYTGA</name>
<evidence type="ECO:0000313" key="8">
    <source>
        <dbReference type="Proteomes" id="UP000596742"/>
    </source>
</evidence>
<dbReference type="CDD" id="cd14978">
    <property type="entry name" value="7tmA_FMRFamide_R-like"/>
    <property type="match status" value="1"/>
</dbReference>
<dbReference type="PROSITE" id="PS50262">
    <property type="entry name" value="G_PROTEIN_RECEP_F1_2"/>
    <property type="match status" value="1"/>
</dbReference>
<dbReference type="GO" id="GO:0016020">
    <property type="term" value="C:membrane"/>
    <property type="evidence" value="ECO:0007669"/>
    <property type="project" value="UniProtKB-SubCell"/>
</dbReference>
<evidence type="ECO:0000256" key="4">
    <source>
        <dbReference type="ARBA" id="ARBA00023136"/>
    </source>
</evidence>
<evidence type="ECO:0000313" key="7">
    <source>
        <dbReference type="EMBL" id="VDI03452.1"/>
    </source>
</evidence>
<dbReference type="Pfam" id="PF10324">
    <property type="entry name" value="7TM_GPCR_Srw"/>
    <property type="match status" value="1"/>
</dbReference>
<protein>
    <recommendedName>
        <fullName evidence="6">G-protein coupled receptors family 1 profile domain-containing protein</fullName>
    </recommendedName>
</protein>
<dbReference type="Proteomes" id="UP000596742">
    <property type="component" value="Unassembled WGS sequence"/>
</dbReference>
<evidence type="ECO:0000256" key="2">
    <source>
        <dbReference type="ARBA" id="ARBA00022692"/>
    </source>
</evidence>
<dbReference type="EMBL" id="UYJE01001603">
    <property type="protein sequence ID" value="VDI03452.1"/>
    <property type="molecule type" value="Genomic_DNA"/>
</dbReference>
<dbReference type="PANTHER" id="PTHR46641">
    <property type="entry name" value="FMRFAMIDE RECEPTOR-RELATED"/>
    <property type="match status" value="1"/>
</dbReference>
<dbReference type="Gene3D" id="1.20.1070.10">
    <property type="entry name" value="Rhodopsin 7-helix transmembrane proteins"/>
    <property type="match status" value="1"/>
</dbReference>
<evidence type="ECO:0000256" key="5">
    <source>
        <dbReference type="SAM" id="Phobius"/>
    </source>
</evidence>
<dbReference type="OrthoDB" id="10011262at2759"/>
<dbReference type="PRINTS" id="PR00237">
    <property type="entry name" value="GPCRRHODOPSN"/>
</dbReference>
<keyword evidence="2 5" id="KW-0812">Transmembrane</keyword>
<comment type="subcellular location">
    <subcellularLocation>
        <location evidence="1">Membrane</location>
    </subcellularLocation>
</comment>
<evidence type="ECO:0000259" key="6">
    <source>
        <dbReference type="PROSITE" id="PS50262"/>
    </source>
</evidence>
<feature type="transmembrane region" description="Helical" evidence="5">
    <location>
        <begin position="262"/>
        <end position="288"/>
    </location>
</feature>
<dbReference type="InterPro" id="IPR017452">
    <property type="entry name" value="GPCR_Rhodpsn_7TM"/>
</dbReference>
<dbReference type="PANTHER" id="PTHR46641:SF2">
    <property type="entry name" value="FMRFAMIDE RECEPTOR"/>
    <property type="match status" value="1"/>
</dbReference>
<feature type="transmembrane region" description="Helical" evidence="5">
    <location>
        <begin position="353"/>
        <end position="370"/>
    </location>
</feature>
<keyword evidence="3 5" id="KW-1133">Transmembrane helix</keyword>
<dbReference type="InterPro" id="IPR000276">
    <property type="entry name" value="GPCR_Rhodpsn"/>
</dbReference>
<comment type="caution">
    <text evidence="7">The sequence shown here is derived from an EMBL/GenBank/DDBJ whole genome shotgun (WGS) entry which is preliminary data.</text>
</comment>
<keyword evidence="4 5" id="KW-0472">Membrane</keyword>
<dbReference type="SUPFAM" id="SSF81321">
    <property type="entry name" value="Family A G protein-coupled receptor-like"/>
    <property type="match status" value="1"/>
</dbReference>
<evidence type="ECO:0000256" key="1">
    <source>
        <dbReference type="ARBA" id="ARBA00004370"/>
    </source>
</evidence>
<evidence type="ECO:0000256" key="3">
    <source>
        <dbReference type="ARBA" id="ARBA00022989"/>
    </source>
</evidence>
<dbReference type="GO" id="GO:0008528">
    <property type="term" value="F:G protein-coupled peptide receptor activity"/>
    <property type="evidence" value="ECO:0007669"/>
    <property type="project" value="InterPro"/>
</dbReference>
<feature type="transmembrane region" description="Helical" evidence="5">
    <location>
        <begin position="94"/>
        <end position="113"/>
    </location>
</feature>
<accession>A0A8B6CES9</accession>
<dbReference type="AlphaFoldDB" id="A0A8B6CES9"/>
<feature type="transmembrane region" description="Helical" evidence="5">
    <location>
        <begin position="133"/>
        <end position="160"/>
    </location>
</feature>
<sequence>MLKSTMMKDYEDFTTNDVWNYTTNSSENHSHLYFSDYTPPDGGEDYEGSYQRKLITYYVSGICGMTICCLGIVGNVMSVIILTRRVMRSSTYSYLNALALSDTLFLLLTMLLARRDTKEPVQGDVNNFPDSFYAHTFPFVHAACLTFQVTSIWLTLAFTVDRYIMICHPFKAERWCSIKRARWVILGLVLAGIAFNFIRFFEYKYEKIKYVDMGGISDFNMSANFTKAQQDQMMNSINYKEAYVNSFTELGNNPLFHKIVHIWFYLTCVAGIPFIALFVLNTFLIIAVHNSRKKGKLINAKEKRRNDTTVMLIGVIVIFLICEGPALISRMIYALHFENIKSISYIKFSEISNLLVTLNSAINIVPYYFFGKKFRQQFWRVFCSCVLTKEEIRKITRSLSVSMDRRFSGANGHGGHEMNNIAVYHQQQQLNQQQQQKEENKVYKNSIAVPLILNIEQRTSIDNQNSFFPAHENECLEDLSPTNNTELTTEQKKILVNLEANGNCEITVESPCSDCQNNVIL</sequence>
<feature type="transmembrane region" description="Helical" evidence="5">
    <location>
        <begin position="309"/>
        <end position="333"/>
    </location>
</feature>